<evidence type="ECO:0000313" key="5">
    <source>
        <dbReference type="Proteomes" id="UP001148786"/>
    </source>
</evidence>
<protein>
    <recommendedName>
        <fullName evidence="3">Alpha/beta hydrolase fold-3 domain-containing protein</fullName>
    </recommendedName>
</protein>
<dbReference type="SUPFAM" id="SSF53474">
    <property type="entry name" value="alpha/beta-Hydrolases"/>
    <property type="match status" value="1"/>
</dbReference>
<reference evidence="4" key="1">
    <citation type="submission" date="2022-07" db="EMBL/GenBank/DDBJ databases">
        <title>Genome Sequence of Agrocybe chaxingu.</title>
        <authorList>
            <person name="Buettner E."/>
        </authorList>
    </citation>
    <scope>NUCLEOTIDE SEQUENCE</scope>
    <source>
        <strain evidence="4">MP-N11</strain>
    </source>
</reference>
<accession>A0A9W8TEN0</accession>
<dbReference type="InterPro" id="IPR029058">
    <property type="entry name" value="AB_hydrolase_fold"/>
</dbReference>
<sequence>MTSSATAAQPIHPSFIPKLDPEYVKFHNEQLVNLTPPHTLPWDPSIRNMAAVPGASEPLKVGKLEDYALPKTKFRAYTPEGEVPRGGWPLLVFFHGGGWTLGNIGSEATFCTHMCVHANCVVISVDYRLAPENPYPAAVEDAIDTLHWIVTNAQRELATNPNKIAVGGSSSGGNLATILALKAVEQGLPKVFMFQLLVVPVTDNTASIETVWKENQLTPWLSPDRMMWFRRNYLPNEADWDKWDASPIFAPEGLVARLPKAWIAVAELDILRDEGIQYGDKMRKAGVEVEIEVYKGARIQSWLWMKITMAHGRSASYDASAPWKTQIRERIMKNLDVMLKDARTAYHSKLSENVPVSTEVRYRLQNEYNQDVQNLRYIAEEEVRAEIEREERERRWCADGGALWDVDVPEQLGQAFVEEQLAILNAIKNQSRVEKVVVQEYNGSLFEQGSSSRPIEAHPRRPSVVHSRSGSLSQTLQVAKVETPAEKEARLRLEKHEKQQEEFRKRAEAIQQRKRLEREWNNRLDQLETTSSSSSSASTTSTSSSSPTSATSASSSSITLEKDPKPEREVTPTMSEEDVINLVIFHDQQWTWISSLPHLQWSDFPWPYLSFSAPKRKEDLTVEAVSEYVVAPLNICHDRAIVKDRLKDLIRKWHPDRFEVKYLALIGDPQEREMVREGAGVVARILNDLLGKWNDQ</sequence>
<dbReference type="InterPro" id="IPR013094">
    <property type="entry name" value="AB_hydrolase_3"/>
</dbReference>
<dbReference type="PANTHER" id="PTHR48081">
    <property type="entry name" value="AB HYDROLASE SUPERFAMILY PROTEIN C4A8.06C"/>
    <property type="match status" value="1"/>
</dbReference>
<evidence type="ECO:0000256" key="1">
    <source>
        <dbReference type="ARBA" id="ARBA00022801"/>
    </source>
</evidence>
<dbReference type="EMBL" id="JANKHO010000064">
    <property type="protein sequence ID" value="KAJ3516175.1"/>
    <property type="molecule type" value="Genomic_DNA"/>
</dbReference>
<dbReference type="OrthoDB" id="408631at2759"/>
<dbReference type="PANTHER" id="PTHR48081:SF8">
    <property type="entry name" value="ALPHA_BETA HYDROLASE FOLD-3 DOMAIN-CONTAINING PROTEIN-RELATED"/>
    <property type="match status" value="1"/>
</dbReference>
<dbReference type="Pfam" id="PF07859">
    <property type="entry name" value="Abhydrolase_3"/>
    <property type="match status" value="1"/>
</dbReference>
<feature type="compositionally biased region" description="Basic and acidic residues" evidence="2">
    <location>
        <begin position="560"/>
        <end position="570"/>
    </location>
</feature>
<proteinExistence type="predicted"/>
<feature type="region of interest" description="Disordered" evidence="2">
    <location>
        <begin position="520"/>
        <end position="574"/>
    </location>
</feature>
<feature type="compositionally biased region" description="Low complexity" evidence="2">
    <location>
        <begin position="529"/>
        <end position="557"/>
    </location>
</feature>
<keyword evidence="1" id="KW-0378">Hydrolase</keyword>
<feature type="domain" description="Alpha/beta hydrolase fold-3" evidence="3">
    <location>
        <begin position="91"/>
        <end position="297"/>
    </location>
</feature>
<dbReference type="InterPro" id="IPR050300">
    <property type="entry name" value="GDXG_lipolytic_enzyme"/>
</dbReference>
<dbReference type="AlphaFoldDB" id="A0A9W8TEN0"/>
<feature type="compositionally biased region" description="Polar residues" evidence="2">
    <location>
        <begin position="466"/>
        <end position="477"/>
    </location>
</feature>
<evidence type="ECO:0000256" key="2">
    <source>
        <dbReference type="SAM" id="MobiDB-lite"/>
    </source>
</evidence>
<comment type="caution">
    <text evidence="4">The sequence shown here is derived from an EMBL/GenBank/DDBJ whole genome shotgun (WGS) entry which is preliminary data.</text>
</comment>
<organism evidence="4 5">
    <name type="scientific">Agrocybe chaxingu</name>
    <dbReference type="NCBI Taxonomy" id="84603"/>
    <lineage>
        <taxon>Eukaryota</taxon>
        <taxon>Fungi</taxon>
        <taxon>Dikarya</taxon>
        <taxon>Basidiomycota</taxon>
        <taxon>Agaricomycotina</taxon>
        <taxon>Agaricomycetes</taxon>
        <taxon>Agaricomycetidae</taxon>
        <taxon>Agaricales</taxon>
        <taxon>Agaricineae</taxon>
        <taxon>Strophariaceae</taxon>
        <taxon>Agrocybe</taxon>
    </lineage>
</organism>
<evidence type="ECO:0000259" key="3">
    <source>
        <dbReference type="Pfam" id="PF07859"/>
    </source>
</evidence>
<dbReference type="Proteomes" id="UP001148786">
    <property type="component" value="Unassembled WGS sequence"/>
</dbReference>
<evidence type="ECO:0000313" key="4">
    <source>
        <dbReference type="EMBL" id="KAJ3516175.1"/>
    </source>
</evidence>
<feature type="region of interest" description="Disordered" evidence="2">
    <location>
        <begin position="447"/>
        <end position="489"/>
    </location>
</feature>
<name>A0A9W8TEN0_9AGAR</name>
<gene>
    <name evidence="4" type="ORF">NLJ89_g1283</name>
</gene>
<dbReference type="Gene3D" id="3.40.50.1820">
    <property type="entry name" value="alpha/beta hydrolase"/>
    <property type="match status" value="1"/>
</dbReference>
<keyword evidence="5" id="KW-1185">Reference proteome</keyword>
<dbReference type="GO" id="GO:0016787">
    <property type="term" value="F:hydrolase activity"/>
    <property type="evidence" value="ECO:0007669"/>
    <property type="project" value="UniProtKB-KW"/>
</dbReference>